<dbReference type="PROSITE" id="PS50109">
    <property type="entry name" value="HIS_KIN"/>
    <property type="match status" value="1"/>
</dbReference>
<feature type="transmembrane region" description="Helical" evidence="9">
    <location>
        <begin position="46"/>
        <end position="66"/>
    </location>
</feature>
<keyword evidence="7 11" id="KW-0067">ATP-binding</keyword>
<dbReference type="Proteomes" id="UP001324634">
    <property type="component" value="Chromosome"/>
</dbReference>
<evidence type="ECO:0000256" key="3">
    <source>
        <dbReference type="ARBA" id="ARBA00022553"/>
    </source>
</evidence>
<evidence type="ECO:0000256" key="1">
    <source>
        <dbReference type="ARBA" id="ARBA00000085"/>
    </source>
</evidence>
<keyword evidence="9" id="KW-0472">Membrane</keyword>
<dbReference type="SMART" id="SM00387">
    <property type="entry name" value="HATPase_c"/>
    <property type="match status" value="1"/>
</dbReference>
<evidence type="ECO:0000256" key="6">
    <source>
        <dbReference type="ARBA" id="ARBA00022777"/>
    </source>
</evidence>
<organism evidence="11 12">
    <name type="scientific">Peredibacter starrii</name>
    <dbReference type="NCBI Taxonomy" id="28202"/>
    <lineage>
        <taxon>Bacteria</taxon>
        <taxon>Pseudomonadati</taxon>
        <taxon>Bdellovibrionota</taxon>
        <taxon>Bacteriovoracia</taxon>
        <taxon>Bacteriovoracales</taxon>
        <taxon>Bacteriovoracaceae</taxon>
        <taxon>Peredibacter</taxon>
    </lineage>
</organism>
<feature type="transmembrane region" description="Helical" evidence="9">
    <location>
        <begin position="131"/>
        <end position="154"/>
    </location>
</feature>
<keyword evidence="3" id="KW-0597">Phosphoprotein</keyword>
<evidence type="ECO:0000256" key="7">
    <source>
        <dbReference type="ARBA" id="ARBA00022840"/>
    </source>
</evidence>
<name>A0AAX4HJQ3_9BACT</name>
<dbReference type="InterPro" id="IPR005467">
    <property type="entry name" value="His_kinase_dom"/>
</dbReference>
<evidence type="ECO:0000256" key="2">
    <source>
        <dbReference type="ARBA" id="ARBA00012438"/>
    </source>
</evidence>
<dbReference type="InterPro" id="IPR003661">
    <property type="entry name" value="HisK_dim/P_dom"/>
</dbReference>
<dbReference type="InterPro" id="IPR036097">
    <property type="entry name" value="HisK_dim/P_sf"/>
</dbReference>
<evidence type="ECO:0000256" key="9">
    <source>
        <dbReference type="SAM" id="Phobius"/>
    </source>
</evidence>
<dbReference type="SMART" id="SM00388">
    <property type="entry name" value="HisKA"/>
    <property type="match status" value="1"/>
</dbReference>
<dbReference type="Pfam" id="PF00512">
    <property type="entry name" value="HisKA"/>
    <property type="match status" value="1"/>
</dbReference>
<dbReference type="RefSeq" id="WP_321390157.1">
    <property type="nucleotide sequence ID" value="NZ_CP139487.1"/>
</dbReference>
<protein>
    <recommendedName>
        <fullName evidence="2">histidine kinase</fullName>
        <ecNumber evidence="2">2.7.13.3</ecNumber>
    </recommendedName>
</protein>
<dbReference type="PRINTS" id="PR00344">
    <property type="entry name" value="BCTRLSENSOR"/>
</dbReference>
<dbReference type="PANTHER" id="PTHR43065:SF10">
    <property type="entry name" value="PEROXIDE STRESS-ACTIVATED HISTIDINE KINASE MAK3"/>
    <property type="match status" value="1"/>
</dbReference>
<comment type="catalytic activity">
    <reaction evidence="1">
        <text>ATP + protein L-histidine = ADP + protein N-phospho-L-histidine.</text>
        <dbReference type="EC" id="2.7.13.3"/>
    </reaction>
</comment>
<evidence type="ECO:0000313" key="12">
    <source>
        <dbReference type="Proteomes" id="UP001324634"/>
    </source>
</evidence>
<reference evidence="11 12" key="1">
    <citation type="submission" date="2023-11" db="EMBL/GenBank/DDBJ databases">
        <title>Peredibacter starrii A3.12.</title>
        <authorList>
            <person name="Mitchell R.J."/>
        </authorList>
    </citation>
    <scope>NUCLEOTIDE SEQUENCE [LARGE SCALE GENOMIC DNA]</scope>
    <source>
        <strain evidence="11 12">A3.12</strain>
    </source>
</reference>
<keyword evidence="12" id="KW-1185">Reference proteome</keyword>
<dbReference type="GO" id="GO:0005524">
    <property type="term" value="F:ATP binding"/>
    <property type="evidence" value="ECO:0007669"/>
    <property type="project" value="UniProtKB-KW"/>
</dbReference>
<dbReference type="PANTHER" id="PTHR43065">
    <property type="entry name" value="SENSOR HISTIDINE KINASE"/>
    <property type="match status" value="1"/>
</dbReference>
<feature type="transmembrane region" description="Helical" evidence="9">
    <location>
        <begin position="104"/>
        <end position="124"/>
    </location>
</feature>
<dbReference type="CDD" id="cd00082">
    <property type="entry name" value="HisKA"/>
    <property type="match status" value="1"/>
</dbReference>
<keyword evidence="8" id="KW-0902">Two-component regulatory system</keyword>
<gene>
    <name evidence="11" type="ORF">SOO65_12165</name>
</gene>
<evidence type="ECO:0000259" key="10">
    <source>
        <dbReference type="PROSITE" id="PS50109"/>
    </source>
</evidence>
<feature type="transmembrane region" description="Helical" evidence="9">
    <location>
        <begin position="21"/>
        <end position="40"/>
    </location>
</feature>
<keyword evidence="4" id="KW-0808">Transferase</keyword>
<dbReference type="GO" id="GO:0000155">
    <property type="term" value="F:phosphorelay sensor kinase activity"/>
    <property type="evidence" value="ECO:0007669"/>
    <property type="project" value="InterPro"/>
</dbReference>
<dbReference type="InterPro" id="IPR003594">
    <property type="entry name" value="HATPase_dom"/>
</dbReference>
<dbReference type="InterPro" id="IPR036890">
    <property type="entry name" value="HATPase_C_sf"/>
</dbReference>
<dbReference type="Gene3D" id="1.10.287.130">
    <property type="match status" value="1"/>
</dbReference>
<keyword evidence="6" id="KW-0418">Kinase</keyword>
<accession>A0AAX4HJQ3</accession>
<dbReference type="EC" id="2.7.13.3" evidence="2"/>
<evidence type="ECO:0000313" key="11">
    <source>
        <dbReference type="EMBL" id="WPU63443.1"/>
    </source>
</evidence>
<sequence>MGHKLKEFVEKRLIGELRVRNKRLMVPHVALIILSVLLLFKTHQTHPLTFVPYVIIIFSLLMRIYISSKKELALRKDKFYYCAFLFFVATTGLSWSWMFWQVEAIHGFFAVESLYCLGVIITLMAGGVTAFAASLTVAAVFFTSVSVLPVAFFFTDTNHASLILGSLYLINLIYQFYHTTISRRYLIESIVSEARALEQKDALQEFIDAIPGIVGFVDRNATYVMLNNFLDGTVKNKILGTKVGTTLPNNPLSKLILDFLKSEEKHIVKEMYAEDLTGENWYMVNLKKVSSPLDGILAVVLPINDLVKAKNDLRIQEARSQYASRLASLGELSAGIAHEVNNPLTIIEGAANLMKIIIKDTPEDVASLDLAANKVIDTSQRIAKIIKSLRTLSTDAEEEPFKNVSFDSIIEPIIEISKGKLDSAGIKLRVIKSESDVALFGNEIQLSQVIMNLIANSIDAVQELNERWIEIHYQPNFEWCDILVVDSGNGIPPELHARLMEPFYTTKEAHQGTGLGLSISKNIIEIHHGTLSVMKDSKNTTFRVRLPRMNPWGY</sequence>
<feature type="transmembrane region" description="Helical" evidence="9">
    <location>
        <begin position="78"/>
        <end position="98"/>
    </location>
</feature>
<evidence type="ECO:0000256" key="4">
    <source>
        <dbReference type="ARBA" id="ARBA00022679"/>
    </source>
</evidence>
<dbReference type="KEGG" id="psti:SOO65_12165"/>
<dbReference type="InterPro" id="IPR004358">
    <property type="entry name" value="Sig_transdc_His_kin-like_C"/>
</dbReference>
<dbReference type="AlphaFoldDB" id="A0AAX4HJQ3"/>
<dbReference type="Gene3D" id="3.30.565.10">
    <property type="entry name" value="Histidine kinase-like ATPase, C-terminal domain"/>
    <property type="match status" value="1"/>
</dbReference>
<evidence type="ECO:0000256" key="8">
    <source>
        <dbReference type="ARBA" id="ARBA00023012"/>
    </source>
</evidence>
<keyword evidence="9" id="KW-1133">Transmembrane helix</keyword>
<dbReference type="SUPFAM" id="SSF55874">
    <property type="entry name" value="ATPase domain of HSP90 chaperone/DNA topoisomerase II/histidine kinase"/>
    <property type="match status" value="1"/>
</dbReference>
<dbReference type="EMBL" id="CP139487">
    <property type="protein sequence ID" value="WPU63443.1"/>
    <property type="molecule type" value="Genomic_DNA"/>
</dbReference>
<proteinExistence type="predicted"/>
<dbReference type="Pfam" id="PF02518">
    <property type="entry name" value="HATPase_c"/>
    <property type="match status" value="1"/>
</dbReference>
<evidence type="ECO:0000256" key="5">
    <source>
        <dbReference type="ARBA" id="ARBA00022741"/>
    </source>
</evidence>
<keyword evidence="5" id="KW-0547">Nucleotide-binding</keyword>
<dbReference type="SUPFAM" id="SSF47384">
    <property type="entry name" value="Homodimeric domain of signal transducing histidine kinase"/>
    <property type="match status" value="1"/>
</dbReference>
<keyword evidence="9" id="KW-0812">Transmembrane</keyword>
<feature type="domain" description="Histidine kinase" evidence="10">
    <location>
        <begin position="335"/>
        <end position="550"/>
    </location>
</feature>